<dbReference type="InterPro" id="IPR029069">
    <property type="entry name" value="HotDog_dom_sf"/>
</dbReference>
<evidence type="ECO:0000313" key="3">
    <source>
        <dbReference type="Proteomes" id="UP000243900"/>
    </source>
</evidence>
<gene>
    <name evidence="2" type="ORF">C5O18_02740</name>
</gene>
<protein>
    <submittedName>
        <fullName evidence="2">Acyl-CoA thioesterase</fullName>
    </submittedName>
</protein>
<dbReference type="CDD" id="cd00586">
    <property type="entry name" value="4HBT"/>
    <property type="match status" value="1"/>
</dbReference>
<dbReference type="InterPro" id="IPR050563">
    <property type="entry name" value="4-hydroxybenzoyl-CoA_TE"/>
</dbReference>
<dbReference type="AlphaFoldDB" id="A0A2P6AU30"/>
<sequence length="154" mass="17609">MSRDEPLAWDHPDPHILRVSVSDEHIDVMRHTNNVVYLQWLEAVAWSHSQHLGLGPAEYEALGHGMVVRRHELNYIQATRLGEHLSLATWLTQVDRLSTHRCYQFIREDDGQTVFRGSTHFVCVDIAEGRIRRMPPAFFEAYSAAALPPGALKD</sequence>
<dbReference type="GO" id="GO:0047617">
    <property type="term" value="F:fatty acyl-CoA hydrolase activity"/>
    <property type="evidence" value="ECO:0007669"/>
    <property type="project" value="TreeGrafter"/>
</dbReference>
<dbReference type="Proteomes" id="UP000243900">
    <property type="component" value="Unassembled WGS sequence"/>
</dbReference>
<accession>A0A2P6AU30</accession>
<dbReference type="PANTHER" id="PTHR31793:SF37">
    <property type="entry name" value="ACYL-COA THIOESTER HYDROLASE YBGC"/>
    <property type="match status" value="1"/>
</dbReference>
<dbReference type="SUPFAM" id="SSF54637">
    <property type="entry name" value="Thioesterase/thiol ester dehydrase-isomerase"/>
    <property type="match status" value="1"/>
</dbReference>
<organism evidence="2 3">
    <name type="scientific">Amnimonas aquatica</name>
    <dbReference type="NCBI Taxonomy" id="2094561"/>
    <lineage>
        <taxon>Bacteria</taxon>
        <taxon>Pseudomonadati</taxon>
        <taxon>Pseudomonadota</taxon>
        <taxon>Gammaproteobacteria</taxon>
        <taxon>Moraxellales</taxon>
        <taxon>Moraxellaceae</taxon>
        <taxon>Amnimonas</taxon>
    </lineage>
</organism>
<comment type="caution">
    <text evidence="2">The sequence shown here is derived from an EMBL/GenBank/DDBJ whole genome shotgun (WGS) entry which is preliminary data.</text>
</comment>
<name>A0A2P6AU30_9GAMM</name>
<dbReference type="Pfam" id="PF13279">
    <property type="entry name" value="4HBT_2"/>
    <property type="match status" value="1"/>
</dbReference>
<proteinExistence type="predicted"/>
<keyword evidence="1" id="KW-0378">Hydrolase</keyword>
<dbReference type="Gene3D" id="3.10.129.10">
    <property type="entry name" value="Hotdog Thioesterase"/>
    <property type="match status" value="1"/>
</dbReference>
<reference evidence="3" key="1">
    <citation type="submission" date="2018-02" db="EMBL/GenBank/DDBJ databases">
        <title>Genome sequencing of Solimonas sp. HR-BB.</title>
        <authorList>
            <person name="Lee Y."/>
            <person name="Jeon C.O."/>
        </authorList>
    </citation>
    <scope>NUCLEOTIDE SEQUENCE [LARGE SCALE GENOMIC DNA]</scope>
    <source>
        <strain evidence="3">HR-E</strain>
    </source>
</reference>
<evidence type="ECO:0000313" key="2">
    <source>
        <dbReference type="EMBL" id="PQA48946.1"/>
    </source>
</evidence>
<keyword evidence="3" id="KW-1185">Reference proteome</keyword>
<dbReference type="RefSeq" id="WP_105191332.1">
    <property type="nucleotide sequence ID" value="NZ_PTQZ01000034.1"/>
</dbReference>
<dbReference type="OrthoDB" id="9801517at2"/>
<dbReference type="PANTHER" id="PTHR31793">
    <property type="entry name" value="4-HYDROXYBENZOYL-COA THIOESTERASE FAMILY MEMBER"/>
    <property type="match status" value="1"/>
</dbReference>
<dbReference type="EMBL" id="PTQZ01000034">
    <property type="protein sequence ID" value="PQA48946.1"/>
    <property type="molecule type" value="Genomic_DNA"/>
</dbReference>
<evidence type="ECO:0000256" key="1">
    <source>
        <dbReference type="ARBA" id="ARBA00022801"/>
    </source>
</evidence>